<gene>
    <name evidence="2" type="ORF">ElyMa_004032400</name>
</gene>
<feature type="compositionally biased region" description="Basic and acidic residues" evidence="1">
    <location>
        <begin position="96"/>
        <end position="109"/>
    </location>
</feature>
<comment type="caution">
    <text evidence="2">The sequence shown here is derived from an EMBL/GenBank/DDBJ whole genome shotgun (WGS) entry which is preliminary data.</text>
</comment>
<keyword evidence="2" id="KW-0378">Hydrolase</keyword>
<protein>
    <submittedName>
        <fullName evidence="2">Endonuclease-reverse transcriptase</fullName>
    </submittedName>
</protein>
<proteinExistence type="predicted"/>
<name>A0AAV4G3N9_9GAST</name>
<keyword evidence="2" id="KW-0540">Nuclease</keyword>
<keyword evidence="2" id="KW-0255">Endonuclease</keyword>
<dbReference type="GO" id="GO:0004519">
    <property type="term" value="F:endonuclease activity"/>
    <property type="evidence" value="ECO:0007669"/>
    <property type="project" value="UniProtKB-KW"/>
</dbReference>
<dbReference type="Proteomes" id="UP000762676">
    <property type="component" value="Unassembled WGS sequence"/>
</dbReference>
<feature type="region of interest" description="Disordered" evidence="1">
    <location>
        <begin position="88"/>
        <end position="126"/>
    </location>
</feature>
<dbReference type="AlphaFoldDB" id="A0AAV4G3N9"/>
<dbReference type="EMBL" id="BMAT01008189">
    <property type="protein sequence ID" value="GFR79869.1"/>
    <property type="molecule type" value="Genomic_DNA"/>
</dbReference>
<evidence type="ECO:0000313" key="2">
    <source>
        <dbReference type="EMBL" id="GFR79869.1"/>
    </source>
</evidence>
<sequence length="140" mass="16749">MFSVTSYTEPRSFILKILEVFQNKCLRRILKIFWPKIISNKDLGGRSELEPLNTIIRERRWKWLGHVCRRPPESLIRRALRLDPCETKKQRTTKGCLEDDRGEGPERKRPPPKKRLPHLQRTDQDGELFNCLKRQTLRED</sequence>
<evidence type="ECO:0000256" key="1">
    <source>
        <dbReference type="SAM" id="MobiDB-lite"/>
    </source>
</evidence>
<evidence type="ECO:0000313" key="3">
    <source>
        <dbReference type="Proteomes" id="UP000762676"/>
    </source>
</evidence>
<organism evidence="2 3">
    <name type="scientific">Elysia marginata</name>
    <dbReference type="NCBI Taxonomy" id="1093978"/>
    <lineage>
        <taxon>Eukaryota</taxon>
        <taxon>Metazoa</taxon>
        <taxon>Spiralia</taxon>
        <taxon>Lophotrochozoa</taxon>
        <taxon>Mollusca</taxon>
        <taxon>Gastropoda</taxon>
        <taxon>Heterobranchia</taxon>
        <taxon>Euthyneura</taxon>
        <taxon>Panpulmonata</taxon>
        <taxon>Sacoglossa</taxon>
        <taxon>Placobranchoidea</taxon>
        <taxon>Plakobranchidae</taxon>
        <taxon>Elysia</taxon>
    </lineage>
</organism>
<reference evidence="2 3" key="1">
    <citation type="journal article" date="2021" name="Elife">
        <title>Chloroplast acquisition without the gene transfer in kleptoplastic sea slugs, Plakobranchus ocellatus.</title>
        <authorList>
            <person name="Maeda T."/>
            <person name="Takahashi S."/>
            <person name="Yoshida T."/>
            <person name="Shimamura S."/>
            <person name="Takaki Y."/>
            <person name="Nagai Y."/>
            <person name="Toyoda A."/>
            <person name="Suzuki Y."/>
            <person name="Arimoto A."/>
            <person name="Ishii H."/>
            <person name="Satoh N."/>
            <person name="Nishiyama T."/>
            <person name="Hasebe M."/>
            <person name="Maruyama T."/>
            <person name="Minagawa J."/>
            <person name="Obokata J."/>
            <person name="Shigenobu S."/>
        </authorList>
    </citation>
    <scope>NUCLEOTIDE SEQUENCE [LARGE SCALE GENOMIC DNA]</scope>
</reference>
<accession>A0AAV4G3N9</accession>
<keyword evidence="3" id="KW-1185">Reference proteome</keyword>